<evidence type="ECO:0000313" key="3">
    <source>
        <dbReference type="Proteomes" id="UP000821853"/>
    </source>
</evidence>
<evidence type="ECO:0000256" key="1">
    <source>
        <dbReference type="SAM" id="MobiDB-lite"/>
    </source>
</evidence>
<dbReference type="EMBL" id="JABSTR010000007">
    <property type="protein sequence ID" value="KAH9374638.1"/>
    <property type="molecule type" value="Genomic_DNA"/>
</dbReference>
<name>A0A9J6G8C6_HAELO</name>
<gene>
    <name evidence="2" type="ORF">HPB48_008970</name>
</gene>
<reference evidence="2 3" key="1">
    <citation type="journal article" date="2020" name="Cell">
        <title>Large-Scale Comparative Analyses of Tick Genomes Elucidate Their Genetic Diversity and Vector Capacities.</title>
        <authorList>
            <consortium name="Tick Genome and Microbiome Consortium (TIGMIC)"/>
            <person name="Jia N."/>
            <person name="Wang J."/>
            <person name="Shi W."/>
            <person name="Du L."/>
            <person name="Sun Y."/>
            <person name="Zhan W."/>
            <person name="Jiang J.F."/>
            <person name="Wang Q."/>
            <person name="Zhang B."/>
            <person name="Ji P."/>
            <person name="Bell-Sakyi L."/>
            <person name="Cui X.M."/>
            <person name="Yuan T.T."/>
            <person name="Jiang B.G."/>
            <person name="Yang W.F."/>
            <person name="Lam T.T."/>
            <person name="Chang Q.C."/>
            <person name="Ding S.J."/>
            <person name="Wang X.J."/>
            <person name="Zhu J.G."/>
            <person name="Ruan X.D."/>
            <person name="Zhao L."/>
            <person name="Wei J.T."/>
            <person name="Ye R.Z."/>
            <person name="Que T.C."/>
            <person name="Du C.H."/>
            <person name="Zhou Y.H."/>
            <person name="Cheng J.X."/>
            <person name="Dai P.F."/>
            <person name="Guo W.B."/>
            <person name="Han X.H."/>
            <person name="Huang E.J."/>
            <person name="Li L.F."/>
            <person name="Wei W."/>
            <person name="Gao Y.C."/>
            <person name="Liu J.Z."/>
            <person name="Shao H.Z."/>
            <person name="Wang X."/>
            <person name="Wang C.C."/>
            <person name="Yang T.C."/>
            <person name="Huo Q.B."/>
            <person name="Li W."/>
            <person name="Chen H.Y."/>
            <person name="Chen S.E."/>
            <person name="Zhou L.G."/>
            <person name="Ni X.B."/>
            <person name="Tian J.H."/>
            <person name="Sheng Y."/>
            <person name="Liu T."/>
            <person name="Pan Y.S."/>
            <person name="Xia L.Y."/>
            <person name="Li J."/>
            <person name="Zhao F."/>
            <person name="Cao W.C."/>
        </authorList>
    </citation>
    <scope>NUCLEOTIDE SEQUENCE [LARGE SCALE GENOMIC DNA]</scope>
    <source>
        <strain evidence="2">HaeL-2018</strain>
    </source>
</reference>
<organism evidence="2 3">
    <name type="scientific">Haemaphysalis longicornis</name>
    <name type="common">Bush tick</name>
    <dbReference type="NCBI Taxonomy" id="44386"/>
    <lineage>
        <taxon>Eukaryota</taxon>
        <taxon>Metazoa</taxon>
        <taxon>Ecdysozoa</taxon>
        <taxon>Arthropoda</taxon>
        <taxon>Chelicerata</taxon>
        <taxon>Arachnida</taxon>
        <taxon>Acari</taxon>
        <taxon>Parasitiformes</taxon>
        <taxon>Ixodida</taxon>
        <taxon>Ixodoidea</taxon>
        <taxon>Ixodidae</taxon>
        <taxon>Haemaphysalinae</taxon>
        <taxon>Haemaphysalis</taxon>
    </lineage>
</organism>
<dbReference type="AlphaFoldDB" id="A0A9J6G8C6"/>
<accession>A0A9J6G8C6</accession>
<comment type="caution">
    <text evidence="2">The sequence shown here is derived from an EMBL/GenBank/DDBJ whole genome shotgun (WGS) entry which is preliminary data.</text>
</comment>
<feature type="region of interest" description="Disordered" evidence="1">
    <location>
        <begin position="1"/>
        <end position="25"/>
    </location>
</feature>
<protein>
    <submittedName>
        <fullName evidence="2">Uncharacterized protein</fullName>
    </submittedName>
</protein>
<sequence>MYEPLQKRHTNVPLPGKPEPKKALARSSEKEPLGAHCCFSCLRCEYCTSLHVFCTRTCRCIILFKCSAPATLSASVVVSSTSPPSPQRRCAPVAQAMACFDCFQRRLHVAEQQFSVRMQRACKWIVAWLDYAGLRMHET</sequence>
<dbReference type="VEuPathDB" id="VectorBase:HLOH_042025"/>
<dbReference type="Proteomes" id="UP000821853">
    <property type="component" value="Chromosome 5"/>
</dbReference>
<keyword evidence="3" id="KW-1185">Reference proteome</keyword>
<evidence type="ECO:0000313" key="2">
    <source>
        <dbReference type="EMBL" id="KAH9374638.1"/>
    </source>
</evidence>
<proteinExistence type="predicted"/>